<dbReference type="InterPro" id="IPR002656">
    <property type="entry name" value="Acyl_transf_3_dom"/>
</dbReference>
<keyword evidence="1" id="KW-0812">Transmembrane</keyword>
<evidence type="ECO:0000256" key="1">
    <source>
        <dbReference type="SAM" id="Phobius"/>
    </source>
</evidence>
<evidence type="ECO:0000313" key="3">
    <source>
        <dbReference type="EMBL" id="MEN2785573.1"/>
    </source>
</evidence>
<feature type="transmembrane region" description="Helical" evidence="1">
    <location>
        <begin position="179"/>
        <end position="199"/>
    </location>
</feature>
<name>A0ABU9XQL4_9SPHN</name>
<dbReference type="Pfam" id="PF01757">
    <property type="entry name" value="Acyl_transf_3"/>
    <property type="match status" value="1"/>
</dbReference>
<dbReference type="InterPro" id="IPR050879">
    <property type="entry name" value="Acyltransferase_3"/>
</dbReference>
<accession>A0ABU9XQL4</accession>
<evidence type="ECO:0000313" key="4">
    <source>
        <dbReference type="Proteomes" id="UP001404104"/>
    </source>
</evidence>
<protein>
    <submittedName>
        <fullName evidence="3">Acyltransferase</fullName>
        <ecNumber evidence="3">2.3.-.-</ecNumber>
    </submittedName>
</protein>
<feature type="transmembrane region" description="Helical" evidence="1">
    <location>
        <begin position="322"/>
        <end position="346"/>
    </location>
</feature>
<proteinExistence type="predicted"/>
<feature type="transmembrane region" description="Helical" evidence="1">
    <location>
        <begin position="295"/>
        <end position="316"/>
    </location>
</feature>
<feature type="transmembrane region" description="Helical" evidence="1">
    <location>
        <begin position="7"/>
        <end position="26"/>
    </location>
</feature>
<gene>
    <name evidence="3" type="ORF">ABC969_03965</name>
</gene>
<feature type="transmembrane region" description="Helical" evidence="1">
    <location>
        <begin position="151"/>
        <end position="172"/>
    </location>
</feature>
<keyword evidence="1" id="KW-1133">Transmembrane helix</keyword>
<sequence>MLEGLRAYLALAVVVGHAMQFVPFEAPFPLSKLLSPGYAVQNFMILSGFVITHLLLGKQEAYGPYILRRFMRLFPILLVGLVGGWLTYGWLQHGVSALPWAYDPSFRSFVDKYNHRAELTMAAPAAHWLLHLTMLHGLVPEEVLPQVGHSILAPAWSISLEWQFYLLAPLIVYAITRRWGWPVLALAVLAGLAVARSRILGTFDYAFLGHASPFFAIGFASRLALPHLVQVDLNPFATAFVATLAVLVFAKDPLETLPWCIVFPYLVAGCQGKSNKWFDLVFCNRITLAIGQASYSLYLLHYVAFSILIYSIVYFIDAPSPITVLAILLGSIPIIVGVSLMSYRYIELPGIALGRFWAGRIQGRPIPTALRGPNVQSPPFDELGFAKER</sequence>
<reference evidence="3 4" key="1">
    <citation type="submission" date="2024-05" db="EMBL/GenBank/DDBJ databases">
        <authorList>
            <person name="Liu Q."/>
            <person name="Xin Y.-H."/>
        </authorList>
    </citation>
    <scope>NUCLEOTIDE SEQUENCE [LARGE SCALE GENOMIC DNA]</scope>
    <source>
        <strain evidence="3 4">CGMCC 1.15349</strain>
    </source>
</reference>
<feature type="transmembrane region" description="Helical" evidence="1">
    <location>
        <begin position="38"/>
        <end position="57"/>
    </location>
</feature>
<feature type="domain" description="Acyltransferase 3" evidence="2">
    <location>
        <begin position="2"/>
        <end position="337"/>
    </location>
</feature>
<keyword evidence="3" id="KW-0808">Transferase</keyword>
<evidence type="ECO:0000259" key="2">
    <source>
        <dbReference type="Pfam" id="PF01757"/>
    </source>
</evidence>
<organism evidence="3 4">
    <name type="scientific">Sphingomonas qilianensis</name>
    <dbReference type="NCBI Taxonomy" id="1736690"/>
    <lineage>
        <taxon>Bacteria</taxon>
        <taxon>Pseudomonadati</taxon>
        <taxon>Pseudomonadota</taxon>
        <taxon>Alphaproteobacteria</taxon>
        <taxon>Sphingomonadales</taxon>
        <taxon>Sphingomonadaceae</taxon>
        <taxon>Sphingomonas</taxon>
    </lineage>
</organism>
<dbReference type="EC" id="2.3.-.-" evidence="3"/>
<keyword evidence="3" id="KW-0012">Acyltransferase</keyword>
<dbReference type="GO" id="GO:0016746">
    <property type="term" value="F:acyltransferase activity"/>
    <property type="evidence" value="ECO:0007669"/>
    <property type="project" value="UniProtKB-KW"/>
</dbReference>
<dbReference type="PANTHER" id="PTHR23028:SF53">
    <property type="entry name" value="ACYL_TRANSF_3 DOMAIN-CONTAINING PROTEIN"/>
    <property type="match status" value="1"/>
</dbReference>
<keyword evidence="1" id="KW-0472">Membrane</keyword>
<comment type="caution">
    <text evidence="3">The sequence shown here is derived from an EMBL/GenBank/DDBJ whole genome shotgun (WGS) entry which is preliminary data.</text>
</comment>
<keyword evidence="4" id="KW-1185">Reference proteome</keyword>
<dbReference type="EMBL" id="JBDIMF010000001">
    <property type="protein sequence ID" value="MEN2785573.1"/>
    <property type="molecule type" value="Genomic_DNA"/>
</dbReference>
<dbReference type="PANTHER" id="PTHR23028">
    <property type="entry name" value="ACETYLTRANSFERASE"/>
    <property type="match status" value="1"/>
</dbReference>
<dbReference type="RefSeq" id="WP_345863099.1">
    <property type="nucleotide sequence ID" value="NZ_JBDIMF010000001.1"/>
</dbReference>
<dbReference type="Proteomes" id="UP001404104">
    <property type="component" value="Unassembled WGS sequence"/>
</dbReference>
<feature type="transmembrane region" description="Helical" evidence="1">
    <location>
        <begin position="232"/>
        <end position="250"/>
    </location>
</feature>
<feature type="transmembrane region" description="Helical" evidence="1">
    <location>
        <begin position="69"/>
        <end position="91"/>
    </location>
</feature>